<evidence type="ECO:0000313" key="2">
    <source>
        <dbReference type="EMBL" id="MBD6617132.1"/>
    </source>
</evidence>
<sequence>MTNIQEKANSDIQEKIHEEVEEARAVCDAAGSNSPECAAAWDAVEELQAEASHKRQSKPKNSLEQYCDDNPEAAECRVYED</sequence>
<evidence type="ECO:0000259" key="1">
    <source>
        <dbReference type="SMART" id="SM01093"/>
    </source>
</evidence>
<dbReference type="InterPro" id="IPR039314">
    <property type="entry name" value="CP12-like"/>
</dbReference>
<keyword evidence="3" id="KW-1185">Reference proteome</keyword>
<dbReference type="SMART" id="SM01093">
    <property type="entry name" value="CP12"/>
    <property type="match status" value="1"/>
</dbReference>
<comment type="caution">
    <text evidence="2">The sequence shown here is derived from an EMBL/GenBank/DDBJ whole genome shotgun (WGS) entry which is preliminary data.</text>
</comment>
<dbReference type="Pfam" id="PF02672">
    <property type="entry name" value="CP12"/>
    <property type="match status" value="1"/>
</dbReference>
<dbReference type="AlphaFoldDB" id="A0AA40VRQ0"/>
<evidence type="ECO:0000313" key="3">
    <source>
        <dbReference type="Proteomes" id="UP001165986"/>
    </source>
</evidence>
<accession>A0AA40VRQ0</accession>
<protein>
    <recommendedName>
        <fullName evidence="1">CP12 domain-containing protein</fullName>
    </recommendedName>
</protein>
<dbReference type="Proteomes" id="UP001165986">
    <property type="component" value="Unassembled WGS sequence"/>
</dbReference>
<dbReference type="EMBL" id="VJXY01000015">
    <property type="protein sequence ID" value="MBD6617132.1"/>
    <property type="molecule type" value="Genomic_DNA"/>
</dbReference>
<dbReference type="InterPro" id="IPR003823">
    <property type="entry name" value="CP12_dom"/>
</dbReference>
<name>A0AA40VRQ0_9NOST</name>
<organism evidence="2 3">
    <name type="scientific">Komarekiella delphini-convector SJRDD-AB1</name>
    <dbReference type="NCBI Taxonomy" id="2593771"/>
    <lineage>
        <taxon>Bacteria</taxon>
        <taxon>Bacillati</taxon>
        <taxon>Cyanobacteriota</taxon>
        <taxon>Cyanophyceae</taxon>
        <taxon>Nostocales</taxon>
        <taxon>Nostocaceae</taxon>
        <taxon>Komarekiella</taxon>
        <taxon>Komarekiella delphini-convector</taxon>
    </lineage>
</organism>
<dbReference type="PANTHER" id="PTHR33921">
    <property type="entry name" value="CALVIN CYCLE PROTEIN CP12-2, CHLOROPLASTIC"/>
    <property type="match status" value="1"/>
</dbReference>
<dbReference type="GO" id="GO:0080153">
    <property type="term" value="P:negative regulation of reductive pentose-phosphate cycle"/>
    <property type="evidence" value="ECO:0007669"/>
    <property type="project" value="TreeGrafter"/>
</dbReference>
<dbReference type="RefSeq" id="WP_162398606.1">
    <property type="nucleotide sequence ID" value="NZ_VJXY01000015.1"/>
</dbReference>
<gene>
    <name evidence="2" type="ORF">FNW02_15140</name>
</gene>
<feature type="domain" description="CP12" evidence="1">
    <location>
        <begin position="12"/>
        <end position="81"/>
    </location>
</feature>
<dbReference type="PANTHER" id="PTHR33921:SF15">
    <property type="entry name" value="CALVIN CYCLE PROTEIN CP12-2, CHLOROPLASTIC"/>
    <property type="match status" value="1"/>
</dbReference>
<proteinExistence type="predicted"/>
<reference evidence="2" key="1">
    <citation type="submission" date="2019-07" db="EMBL/GenBank/DDBJ databases">
        <title>Toxilogical consequences of a new and cryptic species of cyanobacteria (Komarekiella delphini-convector) recovered from the epidermis of a bottlenose dolphin and 1500 ft. in the air.</title>
        <authorList>
            <person name="Brown A.O."/>
            <person name="Dvorak P."/>
            <person name="Villanueva C.D."/>
            <person name="Foss A.J."/>
            <person name="Garvey A.D."/>
            <person name="Gibson Q.A."/>
            <person name="Johansen J.R."/>
            <person name="Casamatta D.A."/>
        </authorList>
    </citation>
    <scope>NUCLEOTIDE SEQUENCE</scope>
    <source>
        <strain evidence="2">SJRDD-AB1</strain>
    </source>
</reference>